<dbReference type="Proteomes" id="UP001631969">
    <property type="component" value="Unassembled WGS sequence"/>
</dbReference>
<keyword evidence="2" id="KW-1185">Reference proteome</keyword>
<protein>
    <submittedName>
        <fullName evidence="1">GNAT family N-acetyltransferase</fullName>
        <ecNumber evidence="1">2.3.1.-</ecNumber>
    </submittedName>
</protein>
<keyword evidence="1" id="KW-0808">Transferase</keyword>
<dbReference type="EC" id="2.3.1.-" evidence="1"/>
<accession>A0ACC7P547</accession>
<proteinExistence type="predicted"/>
<comment type="caution">
    <text evidence="1">The sequence shown here is derived from an EMBL/GenBank/DDBJ whole genome shotgun (WGS) entry which is preliminary data.</text>
</comment>
<evidence type="ECO:0000313" key="1">
    <source>
        <dbReference type="EMBL" id="MFM9332173.1"/>
    </source>
</evidence>
<organism evidence="1 2">
    <name type="scientific">Paenibacillus mesotrionivorans</name>
    <dbReference type="NCBI Taxonomy" id="3160968"/>
    <lineage>
        <taxon>Bacteria</taxon>
        <taxon>Bacillati</taxon>
        <taxon>Bacillota</taxon>
        <taxon>Bacilli</taxon>
        <taxon>Bacillales</taxon>
        <taxon>Paenibacillaceae</taxon>
        <taxon>Paenibacillus</taxon>
    </lineage>
</organism>
<evidence type="ECO:0000313" key="2">
    <source>
        <dbReference type="Proteomes" id="UP001631969"/>
    </source>
</evidence>
<keyword evidence="1" id="KW-0012">Acyltransferase</keyword>
<sequence>MIILQIPQYGLIKPMLVDIPGCLWMITVMEQQHIGKIYVDRMPDPQSVYVESPYFLYYIGGAFQEVFLDEVMVHIISDLIPAGETRPVFVFSSSAEWKQSTHQYLEPCNRSTFGPYLTRRLHHLNHEAYSEFKRNLPPAPDSYSITLSQDNGQCTVRAMHDGTEACFCRDGGQGLGYMDLDVFTHPAHRHKGLAAICCSVLIDYCLEQELIPQWGCWTVNVPSCKLAAKLGFRITAETEVNFAEIQKEHTI</sequence>
<reference evidence="1" key="1">
    <citation type="submission" date="2024-12" db="EMBL/GenBank/DDBJ databases">
        <authorList>
            <person name="Wu N."/>
        </authorList>
    </citation>
    <scope>NUCLEOTIDE SEQUENCE</scope>
    <source>
        <strain evidence="1">P15</strain>
    </source>
</reference>
<gene>
    <name evidence="1" type="ORF">ACI1P1_28150</name>
</gene>
<name>A0ACC7P547_9BACL</name>
<dbReference type="EMBL" id="JBJURJ010000027">
    <property type="protein sequence ID" value="MFM9332173.1"/>
    <property type="molecule type" value="Genomic_DNA"/>
</dbReference>